<dbReference type="AlphaFoldDB" id="A0A821QDU6"/>
<gene>
    <name evidence="1" type="ORF">UJA718_LOCUS42317</name>
</gene>
<feature type="non-terminal residue" evidence="1">
    <location>
        <position position="101"/>
    </location>
</feature>
<feature type="non-terminal residue" evidence="1">
    <location>
        <position position="1"/>
    </location>
</feature>
<organism evidence="1 2">
    <name type="scientific">Rotaria socialis</name>
    <dbReference type="NCBI Taxonomy" id="392032"/>
    <lineage>
        <taxon>Eukaryota</taxon>
        <taxon>Metazoa</taxon>
        <taxon>Spiralia</taxon>
        <taxon>Gnathifera</taxon>
        <taxon>Rotifera</taxon>
        <taxon>Eurotatoria</taxon>
        <taxon>Bdelloidea</taxon>
        <taxon>Philodinida</taxon>
        <taxon>Philodinidae</taxon>
        <taxon>Rotaria</taxon>
    </lineage>
</organism>
<sequence>LTCFRVGMKRELFRIKENDNFQWFEVDKQQQHGEELRLESQSYEKPSNNQFIVPTNSSTIRSPDHFQSPHCFQLSQNDWLLLNKLSVDFDSLNYHIAAQAN</sequence>
<keyword evidence="2" id="KW-1185">Reference proteome</keyword>
<accession>A0A821QDU6</accession>
<reference evidence="1" key="1">
    <citation type="submission" date="2021-02" db="EMBL/GenBank/DDBJ databases">
        <authorList>
            <person name="Nowell W R."/>
        </authorList>
    </citation>
    <scope>NUCLEOTIDE SEQUENCE</scope>
</reference>
<dbReference type="EMBL" id="CAJOBP010053909">
    <property type="protein sequence ID" value="CAF4824541.1"/>
    <property type="molecule type" value="Genomic_DNA"/>
</dbReference>
<comment type="caution">
    <text evidence="1">The sequence shown here is derived from an EMBL/GenBank/DDBJ whole genome shotgun (WGS) entry which is preliminary data.</text>
</comment>
<name>A0A821QDU6_9BILA</name>
<proteinExistence type="predicted"/>
<evidence type="ECO:0000313" key="2">
    <source>
        <dbReference type="Proteomes" id="UP000663873"/>
    </source>
</evidence>
<dbReference type="Proteomes" id="UP000663873">
    <property type="component" value="Unassembled WGS sequence"/>
</dbReference>
<evidence type="ECO:0000313" key="1">
    <source>
        <dbReference type="EMBL" id="CAF4824541.1"/>
    </source>
</evidence>
<protein>
    <submittedName>
        <fullName evidence="1">Uncharacterized protein</fullName>
    </submittedName>
</protein>